<evidence type="ECO:0000256" key="1">
    <source>
        <dbReference type="SAM" id="MobiDB-lite"/>
    </source>
</evidence>
<feature type="compositionally biased region" description="Acidic residues" evidence="1">
    <location>
        <begin position="237"/>
        <end position="249"/>
    </location>
</feature>
<proteinExistence type="predicted"/>
<reference evidence="2 3" key="1">
    <citation type="submission" date="2020-09" db="EMBL/GenBank/DDBJ databases">
        <title>De no assembly of potato wild relative species, Solanum commersonii.</title>
        <authorList>
            <person name="Cho K."/>
        </authorList>
    </citation>
    <scope>NUCLEOTIDE SEQUENCE [LARGE SCALE GENOMIC DNA]</scope>
    <source>
        <strain evidence="2">LZ3.2</strain>
        <tissue evidence="2">Leaf</tissue>
    </source>
</reference>
<feature type="region of interest" description="Disordered" evidence="1">
    <location>
        <begin position="1"/>
        <end position="28"/>
    </location>
</feature>
<protein>
    <submittedName>
        <fullName evidence="2">Uncharacterized protein</fullName>
    </submittedName>
</protein>
<organism evidence="2 3">
    <name type="scientific">Solanum commersonii</name>
    <name type="common">Commerson's wild potato</name>
    <name type="synonym">Commerson's nightshade</name>
    <dbReference type="NCBI Taxonomy" id="4109"/>
    <lineage>
        <taxon>Eukaryota</taxon>
        <taxon>Viridiplantae</taxon>
        <taxon>Streptophyta</taxon>
        <taxon>Embryophyta</taxon>
        <taxon>Tracheophyta</taxon>
        <taxon>Spermatophyta</taxon>
        <taxon>Magnoliopsida</taxon>
        <taxon>eudicotyledons</taxon>
        <taxon>Gunneridae</taxon>
        <taxon>Pentapetalae</taxon>
        <taxon>asterids</taxon>
        <taxon>lamiids</taxon>
        <taxon>Solanales</taxon>
        <taxon>Solanaceae</taxon>
        <taxon>Solanoideae</taxon>
        <taxon>Solaneae</taxon>
        <taxon>Solanum</taxon>
    </lineage>
</organism>
<evidence type="ECO:0000313" key="3">
    <source>
        <dbReference type="Proteomes" id="UP000824120"/>
    </source>
</evidence>
<comment type="caution">
    <text evidence="2">The sequence shown here is derived from an EMBL/GenBank/DDBJ whole genome shotgun (WGS) entry which is preliminary data.</text>
</comment>
<dbReference type="AlphaFoldDB" id="A0A9J5W5J3"/>
<evidence type="ECO:0000313" key="2">
    <source>
        <dbReference type="EMBL" id="KAG5570504.1"/>
    </source>
</evidence>
<dbReference type="Proteomes" id="UP000824120">
    <property type="component" value="Chromosome 12"/>
</dbReference>
<feature type="region of interest" description="Disordered" evidence="1">
    <location>
        <begin position="227"/>
        <end position="262"/>
    </location>
</feature>
<accession>A0A9J5W5J3</accession>
<name>A0A9J5W5J3_SOLCO</name>
<dbReference type="OrthoDB" id="1552040at2759"/>
<dbReference type="EMBL" id="JACXVP010000012">
    <property type="protein sequence ID" value="KAG5570504.1"/>
    <property type="molecule type" value="Genomic_DNA"/>
</dbReference>
<keyword evidence="3" id="KW-1185">Reference proteome</keyword>
<sequence>MSTSQRPGKEVATSSHRKRTRSGNVPLAPIIPKGQTRSRWFGVKAVTKEGNAWYKKHTYISYFSDVCIDRDSLACEFPQILMRIRELGIKFIFAEPEKCNLHMVREFYANWAPKARSHYVTVIGRNVSITPTCINDILVLVDIIRINGLDTEFGPTLTTVERHHNDELIMARMYCLEMLRHQNGCQASTDMQLGEVERRYPLNDHAKALLGIGPEFREPIDIDISIDEENVRTSSDVESDSDEEVDLDQASDKAVGGDVMED</sequence>
<gene>
    <name evidence="2" type="ORF">H5410_060270</name>
</gene>